<organism evidence="1 2">
    <name type="scientific">Limosa lapponica baueri</name>
    <dbReference type="NCBI Taxonomy" id="1758121"/>
    <lineage>
        <taxon>Eukaryota</taxon>
        <taxon>Metazoa</taxon>
        <taxon>Chordata</taxon>
        <taxon>Craniata</taxon>
        <taxon>Vertebrata</taxon>
        <taxon>Euteleostomi</taxon>
        <taxon>Archelosauria</taxon>
        <taxon>Archosauria</taxon>
        <taxon>Dinosauria</taxon>
        <taxon>Saurischia</taxon>
        <taxon>Theropoda</taxon>
        <taxon>Coelurosauria</taxon>
        <taxon>Aves</taxon>
        <taxon>Neognathae</taxon>
        <taxon>Neoaves</taxon>
        <taxon>Charadriiformes</taxon>
        <taxon>Scolopacidae</taxon>
        <taxon>Limosa</taxon>
    </lineage>
</organism>
<dbReference type="AlphaFoldDB" id="A0A2I0U0G0"/>
<evidence type="ECO:0000313" key="2">
    <source>
        <dbReference type="Proteomes" id="UP000233556"/>
    </source>
</evidence>
<evidence type="ECO:0000313" key="1">
    <source>
        <dbReference type="EMBL" id="PKU39538.1"/>
    </source>
</evidence>
<reference evidence="2" key="2">
    <citation type="submission" date="2017-12" db="EMBL/GenBank/DDBJ databases">
        <title>Genome sequence of the Bar-tailed Godwit (Limosa lapponica baueri).</title>
        <authorList>
            <person name="Lima N.C.B."/>
            <person name="Parody-Merino A.M."/>
            <person name="Battley P.F."/>
            <person name="Fidler A.E."/>
            <person name="Prosdocimi F."/>
        </authorList>
    </citation>
    <scope>NUCLEOTIDE SEQUENCE [LARGE SCALE GENOMIC DNA]</scope>
</reference>
<keyword evidence="2" id="KW-1185">Reference proteome</keyword>
<reference evidence="2" key="1">
    <citation type="submission" date="2017-11" db="EMBL/GenBank/DDBJ databases">
        <authorList>
            <person name="Lima N.C."/>
            <person name="Parody-Merino A.M."/>
            <person name="Battley P.F."/>
            <person name="Fidler A.E."/>
            <person name="Prosdocimi F."/>
        </authorList>
    </citation>
    <scope>NUCLEOTIDE SEQUENCE [LARGE SCALE GENOMIC DNA]</scope>
</reference>
<dbReference type="Proteomes" id="UP000233556">
    <property type="component" value="Unassembled WGS sequence"/>
</dbReference>
<dbReference type="EMBL" id="KZ506461">
    <property type="protein sequence ID" value="PKU39538.1"/>
    <property type="molecule type" value="Genomic_DNA"/>
</dbReference>
<gene>
    <name evidence="1" type="ORF">llap_10160</name>
</gene>
<sequence>MLSLVEFSKPSTCSEEGISGLLIIWACAGSCNDIYFPVENENKCSKVLKACQGCANFWLSGFRKKYDRNRYLSGDYLENFMENVWKLEDLEIAIVLPQRDVNEKKQQGLGILHLEFAYDANLMPLPIENEAEIFSPVTPVF</sequence>
<accession>A0A2I0U0G0</accession>
<name>A0A2I0U0G0_LIMLA</name>
<proteinExistence type="predicted"/>
<protein>
    <submittedName>
        <fullName evidence="1">Uncharacterized protein</fullName>
    </submittedName>
</protein>